<name>C9SJN9_VERA1</name>
<keyword evidence="2" id="KW-1185">Reference proteome</keyword>
<protein>
    <submittedName>
        <fullName evidence="1">Predicted protein</fullName>
    </submittedName>
</protein>
<gene>
    <name evidence="1" type="ORF">VDBG_05762</name>
</gene>
<reference evidence="2" key="1">
    <citation type="journal article" date="2011" name="PLoS Pathog.">
        <title>Comparative genomics yields insights into niche adaptation of plant vascular wilt pathogens.</title>
        <authorList>
            <person name="Klosterman S.J."/>
            <person name="Subbarao K.V."/>
            <person name="Kang S."/>
            <person name="Veronese P."/>
            <person name="Gold S.E."/>
            <person name="Thomma B.P.H.J."/>
            <person name="Chen Z."/>
            <person name="Henrissat B."/>
            <person name="Lee Y.-H."/>
            <person name="Park J."/>
            <person name="Garcia-Pedrajas M.D."/>
            <person name="Barbara D.J."/>
            <person name="Anchieta A."/>
            <person name="de Jonge R."/>
            <person name="Santhanam P."/>
            <person name="Maruthachalam K."/>
            <person name="Atallah Z."/>
            <person name="Amyotte S.G."/>
            <person name="Paz Z."/>
            <person name="Inderbitzin P."/>
            <person name="Hayes R.J."/>
            <person name="Heiman D.I."/>
            <person name="Young S."/>
            <person name="Zeng Q."/>
            <person name="Engels R."/>
            <person name="Galagan J."/>
            <person name="Cuomo C.A."/>
            <person name="Dobinson K.F."/>
            <person name="Ma L.-J."/>
        </authorList>
    </citation>
    <scope>NUCLEOTIDE SEQUENCE [LARGE SCALE GENOMIC DNA]</scope>
    <source>
        <strain evidence="2">VaMs.102 / ATCC MYA-4576 / FGSC 10136</strain>
    </source>
</reference>
<proteinExistence type="predicted"/>
<dbReference type="KEGG" id="val:VDBG_05762"/>
<dbReference type="Proteomes" id="UP000008698">
    <property type="component" value="Unassembled WGS sequence"/>
</dbReference>
<evidence type="ECO:0000313" key="2">
    <source>
        <dbReference type="Proteomes" id="UP000008698"/>
    </source>
</evidence>
<organism evidence="2">
    <name type="scientific">Verticillium alfalfae (strain VaMs.102 / ATCC MYA-4576 / FGSC 10136)</name>
    <name type="common">Verticillium wilt of alfalfa</name>
    <name type="synonym">Verticillium albo-atrum</name>
    <dbReference type="NCBI Taxonomy" id="526221"/>
    <lineage>
        <taxon>Eukaryota</taxon>
        <taxon>Fungi</taxon>
        <taxon>Dikarya</taxon>
        <taxon>Ascomycota</taxon>
        <taxon>Pezizomycotina</taxon>
        <taxon>Sordariomycetes</taxon>
        <taxon>Hypocreomycetidae</taxon>
        <taxon>Glomerellales</taxon>
        <taxon>Plectosphaerellaceae</taxon>
        <taxon>Verticillium</taxon>
    </lineage>
</organism>
<sequence>MYFTLYDLPRLLTTEQLSNKFPTPLPPLMLDRRVTEIDDTTTMSCQLHLIFMLDVYAKTCNASMTTGFLKRYRGPTGMTCQEADRGLAPYIGKQWSDGVWKQAPAYQRLTTSDMRGSTGIAAGGTHQRCLREQLPGRAHDVLRLHCQRRRGRDSLDLSYPACAPWPGLARSWITKAAGATIFAKSMYLVFFSKKGLHEE</sequence>
<dbReference type="HOGENOM" id="CLU_1373147_0_0_1"/>
<dbReference type="GeneID" id="9531641"/>
<dbReference type="AlphaFoldDB" id="C9SJN9"/>
<dbReference type="RefSeq" id="XP_003004649.1">
    <property type="nucleotide sequence ID" value="XM_003004603.1"/>
</dbReference>
<evidence type="ECO:0000313" key="1">
    <source>
        <dbReference type="EMBL" id="EEY19653.1"/>
    </source>
</evidence>
<accession>C9SJN9</accession>
<dbReference type="EMBL" id="DS985219">
    <property type="protein sequence ID" value="EEY19653.1"/>
    <property type="molecule type" value="Genomic_DNA"/>
</dbReference>